<dbReference type="InterPro" id="IPR025422">
    <property type="entry name" value="TGA_domain"/>
</dbReference>
<dbReference type="PANTHER" id="PTHR46354:SF4">
    <property type="entry name" value="PROTEIN DOG1-LIKE 3"/>
    <property type="match status" value="1"/>
</dbReference>
<dbReference type="PROSITE" id="PS51806">
    <property type="entry name" value="DOG1"/>
    <property type="match status" value="1"/>
</dbReference>
<feature type="domain" description="DOG1" evidence="1">
    <location>
        <begin position="2"/>
        <end position="220"/>
    </location>
</feature>
<reference evidence="2" key="1">
    <citation type="submission" date="2021-01" db="EMBL/GenBank/DDBJ databases">
        <title>Adiantum capillus-veneris genome.</title>
        <authorList>
            <person name="Fang Y."/>
            <person name="Liao Q."/>
        </authorList>
    </citation>
    <scope>NUCLEOTIDE SEQUENCE</scope>
    <source>
        <strain evidence="2">H3</strain>
        <tissue evidence="2">Leaf</tissue>
    </source>
</reference>
<organism evidence="2 3">
    <name type="scientific">Adiantum capillus-veneris</name>
    <name type="common">Maidenhair fern</name>
    <dbReference type="NCBI Taxonomy" id="13818"/>
    <lineage>
        <taxon>Eukaryota</taxon>
        <taxon>Viridiplantae</taxon>
        <taxon>Streptophyta</taxon>
        <taxon>Embryophyta</taxon>
        <taxon>Tracheophyta</taxon>
        <taxon>Polypodiopsida</taxon>
        <taxon>Polypodiidae</taxon>
        <taxon>Polypodiales</taxon>
        <taxon>Pteridineae</taxon>
        <taxon>Pteridaceae</taxon>
        <taxon>Vittarioideae</taxon>
        <taxon>Adiantum</taxon>
    </lineage>
</organism>
<dbReference type="PANTHER" id="PTHR46354">
    <property type="entry name" value="DOG1 DOMAIN-CONTAINING PROTEIN"/>
    <property type="match status" value="1"/>
</dbReference>
<dbReference type="OrthoDB" id="542841at2759"/>
<dbReference type="InterPro" id="IPR051886">
    <property type="entry name" value="Seed_Dev/Stress_Resp_Reg"/>
</dbReference>
<dbReference type="Pfam" id="PF14144">
    <property type="entry name" value="DOG1"/>
    <property type="match status" value="1"/>
</dbReference>
<dbReference type="EMBL" id="JABFUD020000024">
    <property type="protein sequence ID" value="KAI5060287.1"/>
    <property type="molecule type" value="Genomic_DNA"/>
</dbReference>
<evidence type="ECO:0000313" key="3">
    <source>
        <dbReference type="Proteomes" id="UP000886520"/>
    </source>
</evidence>
<comment type="caution">
    <text evidence="2">The sequence shown here is derived from an EMBL/GenBank/DDBJ whole genome shotgun (WGS) entry which is preliminary data.</text>
</comment>
<dbReference type="GO" id="GO:0043565">
    <property type="term" value="F:sequence-specific DNA binding"/>
    <property type="evidence" value="ECO:0007669"/>
    <property type="project" value="InterPro"/>
</dbReference>
<dbReference type="AlphaFoldDB" id="A0A9D4U2R9"/>
<sequence>MACLKRSSRDAWWDAWQSNINKIRITMMSNSLESDFQKVLSDCFDAYKKHMHETSKDEALAVISGDGCTPIEIAFMWMGRWRPTSAIILVYSTMGIDPVGVAKGCPVNAVQHSTFGHTLNEQQLSELHALQAHNFQAESTLSKQLAVVQMRLVEQNAVTLLHIEQPKSDHMNDLSDFQKLVDARLLDLQSLLLKADDLRLHTLRGLLDLLTPAQENNLVL</sequence>
<proteinExistence type="predicted"/>
<evidence type="ECO:0000313" key="2">
    <source>
        <dbReference type="EMBL" id="KAI5060287.1"/>
    </source>
</evidence>
<name>A0A9D4U2R9_ADICA</name>
<dbReference type="Proteomes" id="UP000886520">
    <property type="component" value="Chromosome 24"/>
</dbReference>
<dbReference type="GO" id="GO:0006351">
    <property type="term" value="P:DNA-templated transcription"/>
    <property type="evidence" value="ECO:0007669"/>
    <property type="project" value="InterPro"/>
</dbReference>
<accession>A0A9D4U2R9</accession>
<keyword evidence="3" id="KW-1185">Reference proteome</keyword>
<evidence type="ECO:0000259" key="1">
    <source>
        <dbReference type="PROSITE" id="PS51806"/>
    </source>
</evidence>
<protein>
    <recommendedName>
        <fullName evidence="1">DOG1 domain-containing protein</fullName>
    </recommendedName>
</protein>
<gene>
    <name evidence="2" type="ORF">GOP47_0024707</name>
</gene>